<protein>
    <submittedName>
        <fullName evidence="1">Uncharacterized protein</fullName>
    </submittedName>
</protein>
<evidence type="ECO:0000313" key="2">
    <source>
        <dbReference type="Proteomes" id="UP001372834"/>
    </source>
</evidence>
<comment type="caution">
    <text evidence="1">The sequence shown here is derived from an EMBL/GenBank/DDBJ whole genome shotgun (WGS) entry which is preliminary data.</text>
</comment>
<dbReference type="Proteomes" id="UP001372834">
    <property type="component" value="Unassembled WGS sequence"/>
</dbReference>
<evidence type="ECO:0000313" key="1">
    <source>
        <dbReference type="EMBL" id="KAK6626157.1"/>
    </source>
</evidence>
<reference evidence="1 2" key="1">
    <citation type="submission" date="2023-10" db="EMBL/GenBank/DDBJ databases">
        <title>Genomes of two closely related lineages of the louse Polyplax serrata with different host specificities.</title>
        <authorList>
            <person name="Martinu J."/>
            <person name="Tarabai H."/>
            <person name="Stefka J."/>
            <person name="Hypsa V."/>
        </authorList>
    </citation>
    <scope>NUCLEOTIDE SEQUENCE [LARGE SCALE GENOMIC DNA]</scope>
    <source>
        <strain evidence="1">HR10_N</strain>
    </source>
</reference>
<proteinExistence type="predicted"/>
<dbReference type="AlphaFoldDB" id="A0AAN8S5G8"/>
<organism evidence="1 2">
    <name type="scientific">Polyplax serrata</name>
    <name type="common">Common mouse louse</name>
    <dbReference type="NCBI Taxonomy" id="468196"/>
    <lineage>
        <taxon>Eukaryota</taxon>
        <taxon>Metazoa</taxon>
        <taxon>Ecdysozoa</taxon>
        <taxon>Arthropoda</taxon>
        <taxon>Hexapoda</taxon>
        <taxon>Insecta</taxon>
        <taxon>Pterygota</taxon>
        <taxon>Neoptera</taxon>
        <taxon>Paraneoptera</taxon>
        <taxon>Psocodea</taxon>
        <taxon>Troctomorpha</taxon>
        <taxon>Phthiraptera</taxon>
        <taxon>Anoplura</taxon>
        <taxon>Polyplacidae</taxon>
        <taxon>Polyplax</taxon>
    </lineage>
</organism>
<sequence length="69" mass="8471">SERKKNMQANREWECEEKNVELGSAKRFVESQMKLENWNCNEESGNIYFPIRSKWQNVEKSLRWELEYL</sequence>
<dbReference type="EMBL" id="JAWJWE010000037">
    <property type="protein sequence ID" value="KAK6626157.1"/>
    <property type="molecule type" value="Genomic_DNA"/>
</dbReference>
<gene>
    <name evidence="1" type="ORF">RUM43_006463</name>
</gene>
<name>A0AAN8S5G8_POLSC</name>
<accession>A0AAN8S5G8</accession>
<feature type="non-terminal residue" evidence="1">
    <location>
        <position position="1"/>
    </location>
</feature>